<dbReference type="PANTHER" id="PTHR33525:SF6">
    <property type="entry name" value="HDOD DOMAIN-CONTAINING PROTEIN"/>
    <property type="match status" value="1"/>
</dbReference>
<gene>
    <name evidence="2" type="ORF">SAMN02745724_02133</name>
</gene>
<proteinExistence type="predicted"/>
<dbReference type="InterPro" id="IPR013976">
    <property type="entry name" value="HDOD"/>
</dbReference>
<dbReference type="PANTHER" id="PTHR33525">
    <property type="match status" value="1"/>
</dbReference>
<dbReference type="STRING" id="1123010.SAMN02745724_02133"/>
<dbReference type="Gene3D" id="1.10.3210.10">
    <property type="entry name" value="Hypothetical protein af1432"/>
    <property type="match status" value="1"/>
</dbReference>
<evidence type="ECO:0000313" key="2">
    <source>
        <dbReference type="EMBL" id="SFC62228.1"/>
    </source>
</evidence>
<evidence type="ECO:0000313" key="3">
    <source>
        <dbReference type="Proteomes" id="UP000198862"/>
    </source>
</evidence>
<protein>
    <submittedName>
        <fullName evidence="2">HDOD domain-containing protein</fullName>
    </submittedName>
</protein>
<organism evidence="2 3">
    <name type="scientific">Pseudoalteromonas denitrificans DSM 6059</name>
    <dbReference type="NCBI Taxonomy" id="1123010"/>
    <lineage>
        <taxon>Bacteria</taxon>
        <taxon>Pseudomonadati</taxon>
        <taxon>Pseudomonadota</taxon>
        <taxon>Gammaproteobacteria</taxon>
        <taxon>Alteromonadales</taxon>
        <taxon>Pseudoalteromonadaceae</taxon>
        <taxon>Pseudoalteromonas</taxon>
    </lineage>
</organism>
<dbReference type="RefSeq" id="WP_091983485.1">
    <property type="nucleotide sequence ID" value="NZ_FOLO01000013.1"/>
</dbReference>
<dbReference type="AlphaFoldDB" id="A0A1I1KU26"/>
<feature type="domain" description="HDOD" evidence="1">
    <location>
        <begin position="18"/>
        <end position="212"/>
    </location>
</feature>
<accession>A0A1I1KU26</accession>
<evidence type="ECO:0000259" key="1">
    <source>
        <dbReference type="PROSITE" id="PS51833"/>
    </source>
</evidence>
<dbReference type="Proteomes" id="UP000198862">
    <property type="component" value="Unassembled WGS sequence"/>
</dbReference>
<dbReference type="PROSITE" id="PS51833">
    <property type="entry name" value="HDOD"/>
    <property type="match status" value="1"/>
</dbReference>
<dbReference type="OrthoDB" id="9784953at2"/>
<dbReference type="InterPro" id="IPR052340">
    <property type="entry name" value="RNase_Y/CdgJ"/>
</dbReference>
<name>A0A1I1KU26_9GAMM</name>
<dbReference type="SUPFAM" id="SSF109604">
    <property type="entry name" value="HD-domain/PDEase-like"/>
    <property type="match status" value="1"/>
</dbReference>
<keyword evidence="3" id="KW-1185">Reference proteome</keyword>
<reference evidence="2 3" key="1">
    <citation type="submission" date="2016-10" db="EMBL/GenBank/DDBJ databases">
        <authorList>
            <person name="de Groot N.N."/>
        </authorList>
    </citation>
    <scope>NUCLEOTIDE SEQUENCE [LARGE SCALE GENOMIC DNA]</scope>
    <source>
        <strain evidence="2 3">DSM 6059</strain>
    </source>
</reference>
<dbReference type="Pfam" id="PF08668">
    <property type="entry name" value="HDOD"/>
    <property type="match status" value="1"/>
</dbReference>
<dbReference type="EMBL" id="FOLO01000013">
    <property type="protein sequence ID" value="SFC62228.1"/>
    <property type="molecule type" value="Genomic_DNA"/>
</dbReference>
<sequence>MIYVDNLVLDDVSRGFHIPAKPEILEEFQLVMADKDASVSDEATIVSKDLSLSSAILKAINSPFFGLTRTISNIHQAVCFMGMEGVNYLATALLLKNAFEGETSCLSFDRFWNDATDIAQAMVFVSKNISCNVPSESLYTVGLFHDCGVPAMALQYEDYKNTLDEADELGFNSIIIENEKYKTNHAIVGYFIASSWHLPKDICNIILQHHELDFLFKVTGSEEQLIYATLKIAENITERKLRFRQSSDWQFIGEDVLNVLGINTDEYADLEESYCATRQ</sequence>